<gene>
    <name evidence="3" type="ORF">P167DRAFT_570311</name>
</gene>
<feature type="region of interest" description="Disordered" evidence="1">
    <location>
        <begin position="1"/>
        <end position="67"/>
    </location>
</feature>
<name>A0A3N4L143_9PEZI</name>
<evidence type="ECO:0000313" key="4">
    <source>
        <dbReference type="Proteomes" id="UP000277580"/>
    </source>
</evidence>
<keyword evidence="2" id="KW-0812">Transmembrane</keyword>
<dbReference type="Proteomes" id="UP000277580">
    <property type="component" value="Unassembled WGS sequence"/>
</dbReference>
<feature type="transmembrane region" description="Helical" evidence="2">
    <location>
        <begin position="218"/>
        <end position="239"/>
    </location>
</feature>
<keyword evidence="4" id="KW-1185">Reference proteome</keyword>
<dbReference type="OrthoDB" id="3596604at2759"/>
<keyword evidence="2" id="KW-0472">Membrane</keyword>
<proteinExistence type="predicted"/>
<feature type="transmembrane region" description="Helical" evidence="2">
    <location>
        <begin position="540"/>
        <end position="560"/>
    </location>
</feature>
<evidence type="ECO:0000313" key="3">
    <source>
        <dbReference type="EMBL" id="RPB16540.1"/>
    </source>
</evidence>
<accession>A0A3N4L143</accession>
<sequence>MSNSGYYGSGGGKYTSIPEEHEMFSPDLSSPPAHKRSDSQDTLVGGPFSPDMRGPGRRGFFSSSSDLEPGFRLQTRMASMSPGEKKALSSLYSSRRQMRKNFLHMIARFAFTTACCAAIVGLFKFYSGSGVLDNDNKHIFNAIYIGISMILSMNLISAFKSLANMIRWRLLAAHEFTLREVDLILACSSFQKTIQLLFTPSKGHTHLATKSWVFRLGAIAWILLGVAAQVAIALIGLTYNHEGDIARKTGPVNITALDSVYPETYWTFDTALGIPLPVQKWAANMHGSSSYSIVPVYTLDKIGSVSDMTHFLRYDPSNNTMTYTIQEWAVDFSVSNQLISGETNRTVAVTPQCEYYPIEENKYGDADTPFTILTNEGVNVTIDWLKDSMPGQNIIVNPYWEGISPEYLYCGDRCSRLYIFEFPLFGEGLFFNCTVEVSPVYNAVEPEHEMPDEVARIFAGSPGSQGWYDDAGRQMVRYSQASYWGVTDHAGEEGEKYAGEGLAWFVAGSIANYDQYGPMIASTGNQQWQGVRLIVKWRELYITLGMILAINLIFGIFIVIKANAVFCKDDSFLSIARLLRPMLERLGDSGSHSKGWEIADTYDKKVVYGYRVNNKIGIHHLDFGEDISVLASGKYESFPNGMYD</sequence>
<dbReference type="EMBL" id="ML119108">
    <property type="protein sequence ID" value="RPB16540.1"/>
    <property type="molecule type" value="Genomic_DNA"/>
</dbReference>
<keyword evidence="2" id="KW-1133">Transmembrane helix</keyword>
<dbReference type="InParanoid" id="A0A3N4L143"/>
<dbReference type="AlphaFoldDB" id="A0A3N4L143"/>
<evidence type="ECO:0000256" key="1">
    <source>
        <dbReference type="SAM" id="MobiDB-lite"/>
    </source>
</evidence>
<organism evidence="3 4">
    <name type="scientific">Morchella conica CCBAS932</name>
    <dbReference type="NCBI Taxonomy" id="1392247"/>
    <lineage>
        <taxon>Eukaryota</taxon>
        <taxon>Fungi</taxon>
        <taxon>Dikarya</taxon>
        <taxon>Ascomycota</taxon>
        <taxon>Pezizomycotina</taxon>
        <taxon>Pezizomycetes</taxon>
        <taxon>Pezizales</taxon>
        <taxon>Morchellaceae</taxon>
        <taxon>Morchella</taxon>
    </lineage>
</organism>
<evidence type="ECO:0000256" key="2">
    <source>
        <dbReference type="SAM" id="Phobius"/>
    </source>
</evidence>
<reference evidence="3 4" key="1">
    <citation type="journal article" date="2018" name="Nat. Ecol. Evol.">
        <title>Pezizomycetes genomes reveal the molecular basis of ectomycorrhizal truffle lifestyle.</title>
        <authorList>
            <person name="Murat C."/>
            <person name="Payen T."/>
            <person name="Noel B."/>
            <person name="Kuo A."/>
            <person name="Morin E."/>
            <person name="Chen J."/>
            <person name="Kohler A."/>
            <person name="Krizsan K."/>
            <person name="Balestrini R."/>
            <person name="Da Silva C."/>
            <person name="Montanini B."/>
            <person name="Hainaut M."/>
            <person name="Levati E."/>
            <person name="Barry K.W."/>
            <person name="Belfiori B."/>
            <person name="Cichocki N."/>
            <person name="Clum A."/>
            <person name="Dockter R.B."/>
            <person name="Fauchery L."/>
            <person name="Guy J."/>
            <person name="Iotti M."/>
            <person name="Le Tacon F."/>
            <person name="Lindquist E.A."/>
            <person name="Lipzen A."/>
            <person name="Malagnac F."/>
            <person name="Mello A."/>
            <person name="Molinier V."/>
            <person name="Miyauchi S."/>
            <person name="Poulain J."/>
            <person name="Riccioni C."/>
            <person name="Rubini A."/>
            <person name="Sitrit Y."/>
            <person name="Splivallo R."/>
            <person name="Traeger S."/>
            <person name="Wang M."/>
            <person name="Zifcakova L."/>
            <person name="Wipf D."/>
            <person name="Zambonelli A."/>
            <person name="Paolocci F."/>
            <person name="Nowrousian M."/>
            <person name="Ottonello S."/>
            <person name="Baldrian P."/>
            <person name="Spatafora J.W."/>
            <person name="Henrissat B."/>
            <person name="Nagy L.G."/>
            <person name="Aury J.M."/>
            <person name="Wincker P."/>
            <person name="Grigoriev I.V."/>
            <person name="Bonfante P."/>
            <person name="Martin F.M."/>
        </authorList>
    </citation>
    <scope>NUCLEOTIDE SEQUENCE [LARGE SCALE GENOMIC DNA]</scope>
    <source>
        <strain evidence="3 4">CCBAS932</strain>
    </source>
</reference>
<protein>
    <submittedName>
        <fullName evidence="3">Uncharacterized protein</fullName>
    </submittedName>
</protein>
<feature type="transmembrane region" description="Helical" evidence="2">
    <location>
        <begin position="105"/>
        <end position="126"/>
    </location>
</feature>
<feature type="transmembrane region" description="Helical" evidence="2">
    <location>
        <begin position="138"/>
        <end position="159"/>
    </location>
</feature>